<name>A0ABT6RS65_9ACTN</name>
<sequence>MLIHIEGSNLPGQEWGQCGQTPGVSGYRNIHIAVQRRDRPSELFGLHPGDALSAHWELEVTARSVDGQWDLRGPYVQGRPGARFIYLSWGTVDDHEVFTMFRRAKLWLDGIDHGVLTAAVDGGLLVGRLGLTDMRGGPLCAAVRPPLIEWSTS</sequence>
<accession>A0ABT6RS65</accession>
<protein>
    <submittedName>
        <fullName evidence="1">DUF5990 family protein</fullName>
    </submittedName>
</protein>
<dbReference type="InterPro" id="IPR046032">
    <property type="entry name" value="DUF5990"/>
</dbReference>
<dbReference type="Proteomes" id="UP001224661">
    <property type="component" value="Unassembled WGS sequence"/>
</dbReference>
<evidence type="ECO:0000313" key="1">
    <source>
        <dbReference type="EMBL" id="MDI3387290.1"/>
    </source>
</evidence>
<dbReference type="RefSeq" id="WP_282513567.1">
    <property type="nucleotide sequence ID" value="NZ_JASCIR010000009.1"/>
</dbReference>
<keyword evidence="2" id="KW-1185">Reference proteome</keyword>
<dbReference type="Pfam" id="PF19452">
    <property type="entry name" value="DUF5990"/>
    <property type="match status" value="1"/>
</dbReference>
<reference evidence="1 2" key="1">
    <citation type="submission" date="2023-05" db="EMBL/GenBank/DDBJ databases">
        <title>Draft genome sequence of Streptomyces sp. B-S-A8 isolated from a cave soil in Thailand.</title>
        <authorList>
            <person name="Chamroensaksri N."/>
            <person name="Muangham S."/>
        </authorList>
    </citation>
    <scope>NUCLEOTIDE SEQUENCE [LARGE SCALE GENOMIC DNA]</scope>
    <source>
        <strain evidence="1 2">B-S-A8</strain>
    </source>
</reference>
<proteinExistence type="predicted"/>
<dbReference type="EMBL" id="JASCIR010000009">
    <property type="protein sequence ID" value="MDI3387290.1"/>
    <property type="molecule type" value="Genomic_DNA"/>
</dbReference>
<organism evidence="1 2">
    <name type="scientific">Streptomyces solicavernae</name>
    <dbReference type="NCBI Taxonomy" id="3043614"/>
    <lineage>
        <taxon>Bacteria</taxon>
        <taxon>Bacillati</taxon>
        <taxon>Actinomycetota</taxon>
        <taxon>Actinomycetes</taxon>
        <taxon>Kitasatosporales</taxon>
        <taxon>Streptomycetaceae</taxon>
        <taxon>Streptomyces</taxon>
    </lineage>
</organism>
<comment type="caution">
    <text evidence="1">The sequence shown here is derived from an EMBL/GenBank/DDBJ whole genome shotgun (WGS) entry which is preliminary data.</text>
</comment>
<evidence type="ECO:0000313" key="2">
    <source>
        <dbReference type="Proteomes" id="UP001224661"/>
    </source>
</evidence>
<gene>
    <name evidence="1" type="ORF">QIS99_13915</name>
</gene>